<dbReference type="EC" id="2.7.1.24" evidence="5 6"/>
<dbReference type="InterPro" id="IPR001977">
    <property type="entry name" value="Depp_CoAkinase"/>
</dbReference>
<dbReference type="HAMAP" id="MF_00376">
    <property type="entry name" value="Dephospho_CoA_kinase"/>
    <property type="match status" value="1"/>
</dbReference>
<keyword evidence="5 7" id="KW-0808">Transferase</keyword>
<dbReference type="Gene3D" id="3.40.50.300">
    <property type="entry name" value="P-loop containing nucleotide triphosphate hydrolases"/>
    <property type="match status" value="1"/>
</dbReference>
<organism evidence="7 8">
    <name type="scientific">Candidatus Tenderia electrophaga</name>
    <dbReference type="NCBI Taxonomy" id="1748243"/>
    <lineage>
        <taxon>Bacteria</taxon>
        <taxon>Pseudomonadati</taxon>
        <taxon>Pseudomonadota</taxon>
        <taxon>Gammaproteobacteria</taxon>
        <taxon>Candidatus Tenderiales</taxon>
        <taxon>Candidatus Tenderiaceae</taxon>
        <taxon>Candidatus Tenderia</taxon>
    </lineage>
</organism>
<dbReference type="PANTHER" id="PTHR10695">
    <property type="entry name" value="DEPHOSPHO-COA KINASE-RELATED"/>
    <property type="match status" value="1"/>
</dbReference>
<dbReference type="UniPathway" id="UPA00241">
    <property type="reaction ID" value="UER00356"/>
</dbReference>
<dbReference type="GO" id="GO:0005737">
    <property type="term" value="C:cytoplasm"/>
    <property type="evidence" value="ECO:0007669"/>
    <property type="project" value="UniProtKB-SubCell"/>
</dbReference>
<proteinExistence type="inferred from homology"/>
<evidence type="ECO:0000313" key="8">
    <source>
        <dbReference type="Proteomes" id="UP000055136"/>
    </source>
</evidence>
<evidence type="ECO:0000256" key="4">
    <source>
        <dbReference type="ARBA" id="ARBA00022993"/>
    </source>
</evidence>
<evidence type="ECO:0000256" key="5">
    <source>
        <dbReference type="HAMAP-Rule" id="MF_00376"/>
    </source>
</evidence>
<protein>
    <recommendedName>
        <fullName evidence="5 6">Dephospho-CoA kinase</fullName>
        <ecNumber evidence="5 6">2.7.1.24</ecNumber>
    </recommendedName>
    <alternativeName>
        <fullName evidence="5">Dephosphocoenzyme A kinase</fullName>
    </alternativeName>
</protein>
<dbReference type="EMBL" id="CP013099">
    <property type="protein sequence ID" value="ALP51775.1"/>
    <property type="molecule type" value="Genomic_DNA"/>
</dbReference>
<comment type="subcellular location">
    <subcellularLocation>
        <location evidence="5">Cytoplasm</location>
    </subcellularLocation>
</comment>
<keyword evidence="8" id="KW-1185">Reference proteome</keyword>
<dbReference type="InterPro" id="IPR027417">
    <property type="entry name" value="P-loop_NTPase"/>
</dbReference>
<evidence type="ECO:0000313" key="7">
    <source>
        <dbReference type="EMBL" id="ALP51775.1"/>
    </source>
</evidence>
<dbReference type="KEGG" id="tee:Tel_00695"/>
<reference evidence="7" key="1">
    <citation type="submission" date="2015-10" db="EMBL/GenBank/DDBJ databases">
        <title>Description of Candidatus Tenderia electrophaga gen. nov, sp. nov., an Uncultivated Electroautotroph from a Biocathode Enrichment.</title>
        <authorList>
            <person name="Eddie B.J."/>
            <person name="Malanoski A.P."/>
            <person name="Wang Z."/>
            <person name="Hall R.J."/>
            <person name="Oh S.D."/>
            <person name="Heiner C."/>
            <person name="Lin B."/>
            <person name="Strycharz-Glaven S.M."/>
        </authorList>
    </citation>
    <scope>NUCLEOTIDE SEQUENCE [LARGE SCALE GENOMIC DNA]</scope>
    <source>
        <strain evidence="7">NRL1</strain>
    </source>
</reference>
<dbReference type="PANTHER" id="PTHR10695:SF46">
    <property type="entry name" value="BIFUNCTIONAL COENZYME A SYNTHASE-RELATED"/>
    <property type="match status" value="1"/>
</dbReference>
<dbReference type="STRING" id="1748243.Tel_00695"/>
<gene>
    <name evidence="5 7" type="primary">coaE</name>
    <name evidence="7" type="ORF">Tel_00695</name>
</gene>
<dbReference type="Proteomes" id="UP000055136">
    <property type="component" value="Chromosome"/>
</dbReference>
<dbReference type="GO" id="GO:0005524">
    <property type="term" value="F:ATP binding"/>
    <property type="evidence" value="ECO:0007669"/>
    <property type="project" value="UniProtKB-UniRule"/>
</dbReference>
<comment type="similarity">
    <text evidence="1 5">Belongs to the CoaE family.</text>
</comment>
<dbReference type="GO" id="GO:0015937">
    <property type="term" value="P:coenzyme A biosynthetic process"/>
    <property type="evidence" value="ECO:0007669"/>
    <property type="project" value="UniProtKB-UniRule"/>
</dbReference>
<keyword evidence="5 7" id="KW-0418">Kinase</keyword>
<sequence length="204" mass="22380">MLIIGLTGGIGSGKSAVCALFSELDVPVIDADVIARLVVEPGQPALEQIRATFGDEILTPDGLLDRARLRALIFANPAKRKQLEAILHPAIRREMLIQAAQVQAPYCVFAIPLLIEVGQTDMVDRVLVVDAPDALRRQRLKQRDGLDDAQIDAIFAAQLERIARLAQADDIIHNAADLAHLRAQVLDLHDCYLKLAQLEKFQGK</sequence>
<dbReference type="GO" id="GO:0004140">
    <property type="term" value="F:dephospho-CoA kinase activity"/>
    <property type="evidence" value="ECO:0007669"/>
    <property type="project" value="UniProtKB-UniRule"/>
</dbReference>
<comment type="catalytic activity">
    <reaction evidence="5">
        <text>3'-dephospho-CoA + ATP = ADP + CoA + H(+)</text>
        <dbReference type="Rhea" id="RHEA:18245"/>
        <dbReference type="ChEBI" id="CHEBI:15378"/>
        <dbReference type="ChEBI" id="CHEBI:30616"/>
        <dbReference type="ChEBI" id="CHEBI:57287"/>
        <dbReference type="ChEBI" id="CHEBI:57328"/>
        <dbReference type="ChEBI" id="CHEBI:456216"/>
        <dbReference type="EC" id="2.7.1.24"/>
    </reaction>
</comment>
<dbReference type="NCBIfam" id="TIGR00152">
    <property type="entry name" value="dephospho-CoA kinase"/>
    <property type="match status" value="1"/>
</dbReference>
<dbReference type="SUPFAM" id="SSF52540">
    <property type="entry name" value="P-loop containing nucleoside triphosphate hydrolases"/>
    <property type="match status" value="1"/>
</dbReference>
<evidence type="ECO:0000256" key="3">
    <source>
        <dbReference type="ARBA" id="ARBA00022840"/>
    </source>
</evidence>
<keyword evidence="2 5" id="KW-0547">Nucleotide-binding</keyword>
<keyword evidence="3 5" id="KW-0067">ATP-binding</keyword>
<name>A0A0S2T9H1_9GAMM</name>
<keyword evidence="5" id="KW-0963">Cytoplasm</keyword>
<dbReference type="PROSITE" id="PS51219">
    <property type="entry name" value="DPCK"/>
    <property type="match status" value="1"/>
</dbReference>
<evidence type="ECO:0000256" key="6">
    <source>
        <dbReference type="NCBIfam" id="TIGR00152"/>
    </source>
</evidence>
<dbReference type="CDD" id="cd02022">
    <property type="entry name" value="DPCK"/>
    <property type="match status" value="1"/>
</dbReference>
<comment type="function">
    <text evidence="5">Catalyzes the phosphorylation of the 3'-hydroxyl group of dephosphocoenzyme A to form coenzyme A.</text>
</comment>
<feature type="binding site" evidence="5">
    <location>
        <begin position="11"/>
        <end position="16"/>
    </location>
    <ligand>
        <name>ATP</name>
        <dbReference type="ChEBI" id="CHEBI:30616"/>
    </ligand>
</feature>
<evidence type="ECO:0000256" key="2">
    <source>
        <dbReference type="ARBA" id="ARBA00022741"/>
    </source>
</evidence>
<accession>A0A0S2T9H1</accession>
<dbReference type="Pfam" id="PF01121">
    <property type="entry name" value="CoaE"/>
    <property type="match status" value="1"/>
</dbReference>
<comment type="pathway">
    <text evidence="5">Cofactor biosynthesis; coenzyme A biosynthesis; CoA from (R)-pantothenate: step 5/5.</text>
</comment>
<keyword evidence="4 5" id="KW-0173">Coenzyme A biosynthesis</keyword>
<dbReference type="AlphaFoldDB" id="A0A0S2T9H1"/>
<evidence type="ECO:0000256" key="1">
    <source>
        <dbReference type="ARBA" id="ARBA00009018"/>
    </source>
</evidence>